<dbReference type="PANTHER" id="PTHR10953">
    <property type="entry name" value="UBIQUITIN-ACTIVATING ENZYME E1"/>
    <property type="match status" value="1"/>
</dbReference>
<dbReference type="Gene3D" id="3.40.50.720">
    <property type="entry name" value="NAD(P)-binding Rossmann-like Domain"/>
    <property type="match status" value="2"/>
</dbReference>
<dbReference type="EMBL" id="MU001676">
    <property type="protein sequence ID" value="KAF2459055.1"/>
    <property type="molecule type" value="Genomic_DNA"/>
</dbReference>
<evidence type="ECO:0000313" key="6">
    <source>
        <dbReference type="EMBL" id="KAF2459055.1"/>
    </source>
</evidence>
<keyword evidence="7" id="KW-1185">Reference proteome</keyword>
<dbReference type="UniPathway" id="UPA00885"/>
<dbReference type="Pfam" id="PF00899">
    <property type="entry name" value="ThiF"/>
    <property type="match status" value="1"/>
</dbReference>
<evidence type="ECO:0000259" key="5">
    <source>
        <dbReference type="Pfam" id="PF00899"/>
    </source>
</evidence>
<dbReference type="GO" id="GO:0019781">
    <property type="term" value="F:NEDD8 activating enzyme activity"/>
    <property type="evidence" value="ECO:0007669"/>
    <property type="project" value="UniProtKB-UniRule"/>
</dbReference>
<dbReference type="GO" id="GO:0045116">
    <property type="term" value="P:protein neddylation"/>
    <property type="evidence" value="ECO:0007669"/>
    <property type="project" value="UniProtKB-UniRule"/>
</dbReference>
<gene>
    <name evidence="6" type="ORF">BDY21DRAFT_318231</name>
</gene>
<reference evidence="6" key="1">
    <citation type="journal article" date="2020" name="Stud. Mycol.">
        <title>101 Dothideomycetes genomes: a test case for predicting lifestyles and emergence of pathogens.</title>
        <authorList>
            <person name="Haridas S."/>
            <person name="Albert R."/>
            <person name="Binder M."/>
            <person name="Bloem J."/>
            <person name="Labutti K."/>
            <person name="Salamov A."/>
            <person name="Andreopoulos B."/>
            <person name="Baker S."/>
            <person name="Barry K."/>
            <person name="Bills G."/>
            <person name="Bluhm B."/>
            <person name="Cannon C."/>
            <person name="Castanera R."/>
            <person name="Culley D."/>
            <person name="Daum C."/>
            <person name="Ezra D."/>
            <person name="Gonzalez J."/>
            <person name="Henrissat B."/>
            <person name="Kuo A."/>
            <person name="Liang C."/>
            <person name="Lipzen A."/>
            <person name="Lutzoni F."/>
            <person name="Magnuson J."/>
            <person name="Mondo S."/>
            <person name="Nolan M."/>
            <person name="Ohm R."/>
            <person name="Pangilinan J."/>
            <person name="Park H.-J."/>
            <person name="Ramirez L."/>
            <person name="Alfaro M."/>
            <person name="Sun H."/>
            <person name="Tritt A."/>
            <person name="Yoshinaga Y."/>
            <person name="Zwiers L.-H."/>
            <person name="Turgeon B."/>
            <person name="Goodwin S."/>
            <person name="Spatafora J."/>
            <person name="Crous P."/>
            <person name="Grigoriev I."/>
        </authorList>
    </citation>
    <scope>NUCLEOTIDE SEQUENCE</scope>
    <source>
        <strain evidence="6">ATCC 16933</strain>
    </source>
</reference>
<dbReference type="InterPro" id="IPR030667">
    <property type="entry name" value="APP-BP1"/>
</dbReference>
<evidence type="ECO:0000256" key="1">
    <source>
        <dbReference type="ARBA" id="ARBA00005032"/>
    </source>
</evidence>
<dbReference type="Proteomes" id="UP000799766">
    <property type="component" value="Unassembled WGS sequence"/>
</dbReference>
<protein>
    <recommendedName>
        <fullName evidence="4">NEDD8-activating enzyme E1 regulatory subunit</fullName>
    </recommendedName>
</protein>
<comment type="function">
    <text evidence="4">Regulatory subunit of the dimeric UBA3-ULA1 E1 enzyme.</text>
</comment>
<organism evidence="6 7">
    <name type="scientific">Lineolata rhizophorae</name>
    <dbReference type="NCBI Taxonomy" id="578093"/>
    <lineage>
        <taxon>Eukaryota</taxon>
        <taxon>Fungi</taxon>
        <taxon>Dikarya</taxon>
        <taxon>Ascomycota</taxon>
        <taxon>Pezizomycotina</taxon>
        <taxon>Dothideomycetes</taxon>
        <taxon>Dothideomycetes incertae sedis</taxon>
        <taxon>Lineolatales</taxon>
        <taxon>Lineolataceae</taxon>
        <taxon>Lineolata</taxon>
    </lineage>
</organism>
<dbReference type="InterPro" id="IPR035985">
    <property type="entry name" value="Ubiquitin-activating_enz"/>
</dbReference>
<accession>A0A6A6P4X8</accession>
<feature type="domain" description="THIF-type NAD/FAD binding fold" evidence="5">
    <location>
        <begin position="19"/>
        <end position="555"/>
    </location>
</feature>
<dbReference type="InterPro" id="IPR045886">
    <property type="entry name" value="ThiF/MoeB/HesA"/>
</dbReference>
<keyword evidence="3 4" id="KW-0833">Ubl conjugation pathway</keyword>
<evidence type="ECO:0000256" key="3">
    <source>
        <dbReference type="ARBA" id="ARBA00022786"/>
    </source>
</evidence>
<dbReference type="InterPro" id="IPR000594">
    <property type="entry name" value="ThiF_NAD_FAD-bd"/>
</dbReference>
<sequence>MPGTTPPPLHGPSSKEKKYDRQLRLWAASGQAALEDARVLLVNSGPGVVGIETLKNLVLPGIGHFAILDSAAISEADLGANFFLEEDSLGESRAEHCSRLLRELNPDVDGTCITEPIEAFTSDPNALRPYTLILATQSLGPDVLSLLSKYASQTSTPLFYIHSVGFYSHFSLHLPEAFPIVDTHPDPASTTDLRLLTPWPELVDIMKNKTAGLEGMSDDDHGHVPYLLLLLRYLADWRATHEGKAPSTYKEKAEFRDLVASGARTGGAEGTEENFEEARGAVLKSLNVPAPSSAVREVFAAPECVNPTATSSHFWIVARAVANFYEAHGVLPLPGALPDMKARSADYIALQNVYKSKSRADIAEVLAEVRRLEKELGCPTLADERDVESFCKNAAHIKLVRGRPFQIATDKAKIRWGDRAKVAAMSPSLSEGLLGLYIAFLAWDAFEAAQGRPPGAPSNLADNVEFATEADEAIAVSHAKQIVDDLLTEADYPMDEDERTKVDTKVAQYVGELVRAGGGELHNVAALTGGLIAQEVIKVITKQYIPVDNTCVFDGVTSRSEVFGV</sequence>
<evidence type="ECO:0000256" key="2">
    <source>
        <dbReference type="ARBA" id="ARBA00006868"/>
    </source>
</evidence>
<proteinExistence type="inferred from homology"/>
<comment type="pathway">
    <text evidence="1 4">Protein modification; protein neddylation.</text>
</comment>
<comment type="similarity">
    <text evidence="2 4">Belongs to the ubiquitin-activating E1 family. ULA1 subfamily.</text>
</comment>
<dbReference type="PIRSF" id="PIRSF039099">
    <property type="entry name" value="APP-BP1"/>
    <property type="match status" value="1"/>
</dbReference>
<evidence type="ECO:0000313" key="7">
    <source>
        <dbReference type="Proteomes" id="UP000799766"/>
    </source>
</evidence>
<evidence type="ECO:0000256" key="4">
    <source>
        <dbReference type="PIRNR" id="PIRNR039099"/>
    </source>
</evidence>
<dbReference type="OrthoDB" id="1708823at2759"/>
<dbReference type="PANTHER" id="PTHR10953:SF29">
    <property type="entry name" value="NEDD8-ACTIVATING ENZYME E1 REGULATORY SUBUNIT"/>
    <property type="match status" value="1"/>
</dbReference>
<dbReference type="GO" id="GO:0005737">
    <property type="term" value="C:cytoplasm"/>
    <property type="evidence" value="ECO:0007669"/>
    <property type="project" value="TreeGrafter"/>
</dbReference>
<dbReference type="SUPFAM" id="SSF69572">
    <property type="entry name" value="Activating enzymes of the ubiquitin-like proteins"/>
    <property type="match status" value="1"/>
</dbReference>
<name>A0A6A6P4X8_9PEZI</name>
<dbReference type="AlphaFoldDB" id="A0A6A6P4X8"/>